<sequence length="56" mass="6521">MERLIGLTREINNVNCVSYLRQSLSKIRRKKLKINVRFQDVFFEAGQFSSASDSLI</sequence>
<dbReference type="AlphaFoldDB" id="A0A0E9PP33"/>
<name>A0A0E9PP33_ANGAN</name>
<reference evidence="1" key="2">
    <citation type="journal article" date="2015" name="Fish Shellfish Immunol.">
        <title>Early steps in the European eel (Anguilla anguilla)-Vibrio vulnificus interaction in the gills: Role of the RtxA13 toxin.</title>
        <authorList>
            <person name="Callol A."/>
            <person name="Pajuelo D."/>
            <person name="Ebbesson L."/>
            <person name="Teles M."/>
            <person name="MacKenzie S."/>
            <person name="Amaro C."/>
        </authorList>
    </citation>
    <scope>NUCLEOTIDE SEQUENCE</scope>
</reference>
<protein>
    <submittedName>
        <fullName evidence="1">Uncharacterized protein</fullName>
    </submittedName>
</protein>
<dbReference type="EMBL" id="GBXM01102515">
    <property type="protein sequence ID" value="JAH06062.1"/>
    <property type="molecule type" value="Transcribed_RNA"/>
</dbReference>
<proteinExistence type="predicted"/>
<organism evidence="1">
    <name type="scientific">Anguilla anguilla</name>
    <name type="common">European freshwater eel</name>
    <name type="synonym">Muraena anguilla</name>
    <dbReference type="NCBI Taxonomy" id="7936"/>
    <lineage>
        <taxon>Eukaryota</taxon>
        <taxon>Metazoa</taxon>
        <taxon>Chordata</taxon>
        <taxon>Craniata</taxon>
        <taxon>Vertebrata</taxon>
        <taxon>Euteleostomi</taxon>
        <taxon>Actinopterygii</taxon>
        <taxon>Neopterygii</taxon>
        <taxon>Teleostei</taxon>
        <taxon>Anguilliformes</taxon>
        <taxon>Anguillidae</taxon>
        <taxon>Anguilla</taxon>
    </lineage>
</organism>
<evidence type="ECO:0000313" key="1">
    <source>
        <dbReference type="EMBL" id="JAH06062.1"/>
    </source>
</evidence>
<accession>A0A0E9PP33</accession>
<reference evidence="1" key="1">
    <citation type="submission" date="2014-11" db="EMBL/GenBank/DDBJ databases">
        <authorList>
            <person name="Amaro Gonzalez C."/>
        </authorList>
    </citation>
    <scope>NUCLEOTIDE SEQUENCE</scope>
</reference>